<evidence type="ECO:0000256" key="1">
    <source>
        <dbReference type="ARBA" id="ARBA00008072"/>
    </source>
</evidence>
<gene>
    <name evidence="5" type="ORF">BN1723_004350</name>
</gene>
<dbReference type="InterPro" id="IPR013149">
    <property type="entry name" value="ADH-like_C"/>
</dbReference>
<feature type="domain" description="Enoyl reductase (ER)" evidence="4">
    <location>
        <begin position="496"/>
        <end position="824"/>
    </location>
</feature>
<keyword evidence="3" id="KW-0472">Membrane</keyword>
<dbReference type="CDD" id="cd08249">
    <property type="entry name" value="enoyl_reductase_like"/>
    <property type="match status" value="1"/>
</dbReference>
<keyword evidence="3" id="KW-0812">Transmembrane</keyword>
<dbReference type="EMBL" id="CVQI01031112">
    <property type="protein sequence ID" value="CRK38108.1"/>
    <property type="molecule type" value="Genomic_DNA"/>
</dbReference>
<feature type="transmembrane region" description="Helical" evidence="3">
    <location>
        <begin position="209"/>
        <end position="228"/>
    </location>
</feature>
<dbReference type="PANTHER" id="PTHR45348:SF2">
    <property type="entry name" value="ZINC-TYPE ALCOHOL DEHYDROGENASE-LIKE PROTEIN C2E1P3.01"/>
    <property type="match status" value="1"/>
</dbReference>
<feature type="transmembrane region" description="Helical" evidence="3">
    <location>
        <begin position="90"/>
        <end position="112"/>
    </location>
</feature>
<dbReference type="Pfam" id="PF00107">
    <property type="entry name" value="ADH_zinc_N"/>
    <property type="match status" value="1"/>
</dbReference>
<name>A0A0G4MV49_VERLO</name>
<comment type="similarity">
    <text evidence="1">Belongs to the zinc-containing alcohol dehydrogenase family.</text>
</comment>
<evidence type="ECO:0000313" key="6">
    <source>
        <dbReference type="Proteomes" id="UP000045706"/>
    </source>
</evidence>
<protein>
    <recommendedName>
        <fullName evidence="4">Enoyl reductase (ER) domain-containing protein</fullName>
    </recommendedName>
</protein>
<dbReference type="GO" id="GO:0016651">
    <property type="term" value="F:oxidoreductase activity, acting on NAD(P)H"/>
    <property type="evidence" value="ECO:0007669"/>
    <property type="project" value="InterPro"/>
</dbReference>
<dbReference type="Pfam" id="PF08240">
    <property type="entry name" value="ADH_N"/>
    <property type="match status" value="1"/>
</dbReference>
<dbReference type="SUPFAM" id="SSF51735">
    <property type="entry name" value="NAD(P)-binding Rossmann-fold domains"/>
    <property type="match status" value="1"/>
</dbReference>
<evidence type="ECO:0000256" key="2">
    <source>
        <dbReference type="ARBA" id="ARBA00023002"/>
    </source>
</evidence>
<feature type="transmembrane region" description="Helical" evidence="3">
    <location>
        <begin position="170"/>
        <end position="188"/>
    </location>
</feature>
<accession>A0A0G4MV49</accession>
<dbReference type="InterPro" id="IPR011032">
    <property type="entry name" value="GroES-like_sf"/>
</dbReference>
<dbReference type="PANTHER" id="PTHR45348">
    <property type="entry name" value="HYPOTHETICAL OXIDOREDUCTASE (EUROFUNG)"/>
    <property type="match status" value="1"/>
</dbReference>
<evidence type="ECO:0000259" key="4">
    <source>
        <dbReference type="SMART" id="SM00829"/>
    </source>
</evidence>
<dbReference type="InterPro" id="IPR047122">
    <property type="entry name" value="Trans-enoyl_RdTase-like"/>
</dbReference>
<dbReference type="Gene3D" id="3.40.50.720">
    <property type="entry name" value="NAD(P)-binding Rossmann-like Domain"/>
    <property type="match status" value="1"/>
</dbReference>
<dbReference type="InterPro" id="IPR013154">
    <property type="entry name" value="ADH-like_N"/>
</dbReference>
<reference evidence="6" key="1">
    <citation type="submission" date="2015-05" db="EMBL/GenBank/DDBJ databases">
        <authorList>
            <person name="Fogelqvist Johan"/>
        </authorList>
    </citation>
    <scope>NUCLEOTIDE SEQUENCE [LARGE SCALE GENOMIC DNA]</scope>
</reference>
<keyword evidence="2" id="KW-0560">Oxidoreductase</keyword>
<feature type="transmembrane region" description="Helical" evidence="3">
    <location>
        <begin position="62"/>
        <end position="84"/>
    </location>
</feature>
<dbReference type="InterPro" id="IPR036291">
    <property type="entry name" value="NAD(P)-bd_dom_sf"/>
</dbReference>
<evidence type="ECO:0000256" key="3">
    <source>
        <dbReference type="SAM" id="Phobius"/>
    </source>
</evidence>
<feature type="transmembrane region" description="Helical" evidence="3">
    <location>
        <begin position="132"/>
        <end position="150"/>
    </location>
</feature>
<dbReference type="InterPro" id="IPR020843">
    <property type="entry name" value="ER"/>
</dbReference>
<keyword evidence="3" id="KW-1133">Transmembrane helix</keyword>
<proteinExistence type="inferred from homology"/>
<evidence type="ECO:0000313" key="5">
    <source>
        <dbReference type="EMBL" id="CRK38108.1"/>
    </source>
</evidence>
<dbReference type="AlphaFoldDB" id="A0A0G4MV49"/>
<dbReference type="SMART" id="SM00829">
    <property type="entry name" value="PKS_ER"/>
    <property type="match status" value="1"/>
</dbReference>
<dbReference type="SUPFAM" id="SSF50129">
    <property type="entry name" value="GroES-like"/>
    <property type="match status" value="1"/>
</dbReference>
<feature type="transmembrane region" description="Helical" evidence="3">
    <location>
        <begin position="20"/>
        <end position="41"/>
    </location>
</feature>
<dbReference type="Gene3D" id="3.90.180.10">
    <property type="entry name" value="Medium-chain alcohol dehydrogenases, catalytic domain"/>
    <property type="match status" value="1"/>
</dbReference>
<dbReference type="Proteomes" id="UP000045706">
    <property type="component" value="Unassembled WGS sequence"/>
</dbReference>
<organism evidence="5 6">
    <name type="scientific">Verticillium longisporum</name>
    <name type="common">Verticillium dahliae var. longisporum</name>
    <dbReference type="NCBI Taxonomy" id="100787"/>
    <lineage>
        <taxon>Eukaryota</taxon>
        <taxon>Fungi</taxon>
        <taxon>Dikarya</taxon>
        <taxon>Ascomycota</taxon>
        <taxon>Pezizomycotina</taxon>
        <taxon>Sordariomycetes</taxon>
        <taxon>Hypocreomycetidae</taxon>
        <taxon>Glomerellales</taxon>
        <taxon>Plectosphaerellaceae</taxon>
        <taxon>Verticillium</taxon>
    </lineage>
</organism>
<sequence length="830" mass="91659">MKTLIPPHFVLEEVSRYDIIIASLALGFTIGFGWLTTWTAAKQTKHVWRRHGMRVWRNAYVWMIWLEIAVCLVFAIICFLYLLHVIPPSFAFYFTILTMWALQVQFLLQIIVNRCAILMTDPNRASRLKWGIAALITLVNISVYCIWIPARLQVSERYVHINGWWDRCEKGIYLVVDAMLNFYFIHIVKKNLIMHGLTKYRSLVRFNMFIVGFSLSMDVFIIGMMSLGNSFVYMVRTAAAAAAPAASSQSSKADTVPLQQVHPLAYIVKLNIEMSMADLIGKIARNRNCGVIAEGTFTESLDSSGGGVRTASSMTDDVEADLDQTYRRRVRVSTPHGQQQPQQNGVTLELTDIVAAAAGQLPPLSPGEAGNRTFSFNSRTGMLYEVPRAPRETYVAFGLGRDGETRSAAGAYSLQVVEEEGKGQVRGGLRGERRDWGDRRWSIGRPRDRDGGRGRKKRWYNRISVPVLTNSSLRLVIQFTTVSVFKMKAIVVTSPGQASLVTDRPLPKPRDEYMLVKTVSVALNPTDWVHIKHIADAGSLIGCDYAGIVEEVGTGIKKPFKKGDRVYGFVHGGNSVQHEDGAFAEYIMVKGDLSNIIPNNLSFQEASTLGVGVATVGQSLYQSLKLNLPTAPIATSVPLLIYGGSTATGTLAIQFAKLSGYQVIATASPHNFDLLRSLGADAVFDSRDPAAGVEIRKFTNNNLKLVLDTIATESAAKFCDDAISTEGGDYSSLLAIKIERENVKDRWTLGYTIFGEDFEGFGSWKGSQEDRAFAENFLPLADKLLAEGQVKVHKPKVLAGGLGGILEGLKLLEEKKVSGEKLVFNIDEKA</sequence>